<dbReference type="AlphaFoldDB" id="A0ABD2P3J0"/>
<comment type="caution">
    <text evidence="1">The sequence shown here is derived from an EMBL/GenBank/DDBJ whole genome shotgun (WGS) entry which is preliminary data.</text>
</comment>
<keyword evidence="2" id="KW-1185">Reference proteome</keyword>
<reference evidence="1 2" key="1">
    <citation type="journal article" date="2021" name="BMC Biol.">
        <title>Horizontally acquired antibacterial genes associated with adaptive radiation of ladybird beetles.</title>
        <authorList>
            <person name="Li H.S."/>
            <person name="Tang X.F."/>
            <person name="Huang Y.H."/>
            <person name="Xu Z.Y."/>
            <person name="Chen M.L."/>
            <person name="Du X.Y."/>
            <person name="Qiu B.Y."/>
            <person name="Chen P.T."/>
            <person name="Zhang W."/>
            <person name="Slipinski A."/>
            <person name="Escalona H.E."/>
            <person name="Waterhouse R.M."/>
            <person name="Zwick A."/>
            <person name="Pang H."/>
        </authorList>
    </citation>
    <scope>NUCLEOTIDE SEQUENCE [LARGE SCALE GENOMIC DNA]</scope>
    <source>
        <strain evidence="1">SYSU2018</strain>
    </source>
</reference>
<accession>A0ABD2P3J0</accession>
<feature type="non-terminal residue" evidence="1">
    <location>
        <position position="71"/>
    </location>
</feature>
<proteinExistence type="predicted"/>
<sequence length="71" mass="8411">MFQETEYSHTRKYVFPQSHFRKNEIIASETPAECGDIHQDYYGKWDGNHASLNCCTATEQGNVRRRDETRR</sequence>
<gene>
    <name evidence="1" type="ORF">HHI36_019374</name>
</gene>
<evidence type="ECO:0000313" key="2">
    <source>
        <dbReference type="Proteomes" id="UP001516400"/>
    </source>
</evidence>
<evidence type="ECO:0000313" key="1">
    <source>
        <dbReference type="EMBL" id="KAL3285264.1"/>
    </source>
</evidence>
<name>A0ABD2P3J0_9CUCU</name>
<protein>
    <submittedName>
        <fullName evidence="1">Uncharacterized protein</fullName>
    </submittedName>
</protein>
<dbReference type="EMBL" id="JABFTP020000165">
    <property type="protein sequence ID" value="KAL3285264.1"/>
    <property type="molecule type" value="Genomic_DNA"/>
</dbReference>
<dbReference type="Proteomes" id="UP001516400">
    <property type="component" value="Unassembled WGS sequence"/>
</dbReference>
<organism evidence="1 2">
    <name type="scientific">Cryptolaemus montrouzieri</name>
    <dbReference type="NCBI Taxonomy" id="559131"/>
    <lineage>
        <taxon>Eukaryota</taxon>
        <taxon>Metazoa</taxon>
        <taxon>Ecdysozoa</taxon>
        <taxon>Arthropoda</taxon>
        <taxon>Hexapoda</taxon>
        <taxon>Insecta</taxon>
        <taxon>Pterygota</taxon>
        <taxon>Neoptera</taxon>
        <taxon>Endopterygota</taxon>
        <taxon>Coleoptera</taxon>
        <taxon>Polyphaga</taxon>
        <taxon>Cucujiformia</taxon>
        <taxon>Coccinelloidea</taxon>
        <taxon>Coccinellidae</taxon>
        <taxon>Scymninae</taxon>
        <taxon>Scymnini</taxon>
        <taxon>Cryptolaemus</taxon>
    </lineage>
</organism>